<evidence type="ECO:0000256" key="1">
    <source>
        <dbReference type="SAM" id="MobiDB-lite"/>
    </source>
</evidence>
<keyword evidence="3" id="KW-0732">Signal</keyword>
<organism evidence="4 5">
    <name type="scientific">Pyronema omphalodes (strain CBS 100304)</name>
    <name type="common">Pyronema confluens</name>
    <dbReference type="NCBI Taxonomy" id="1076935"/>
    <lineage>
        <taxon>Eukaryota</taxon>
        <taxon>Fungi</taxon>
        <taxon>Dikarya</taxon>
        <taxon>Ascomycota</taxon>
        <taxon>Pezizomycotina</taxon>
        <taxon>Pezizomycetes</taxon>
        <taxon>Pezizales</taxon>
        <taxon>Pyronemataceae</taxon>
        <taxon>Pyronema</taxon>
    </lineage>
</organism>
<feature type="region of interest" description="Disordered" evidence="1">
    <location>
        <begin position="410"/>
        <end position="468"/>
    </location>
</feature>
<feature type="region of interest" description="Disordered" evidence="1">
    <location>
        <begin position="197"/>
        <end position="220"/>
    </location>
</feature>
<dbReference type="EMBL" id="HF935441">
    <property type="protein sequence ID" value="CCX30509.1"/>
    <property type="molecule type" value="Genomic_DNA"/>
</dbReference>
<feature type="chain" id="PRO_5004651925" evidence="3">
    <location>
        <begin position="34"/>
        <end position="615"/>
    </location>
</feature>
<evidence type="ECO:0000313" key="5">
    <source>
        <dbReference type="Proteomes" id="UP000018144"/>
    </source>
</evidence>
<feature type="transmembrane region" description="Helical" evidence="2">
    <location>
        <begin position="557"/>
        <end position="574"/>
    </location>
</feature>
<feature type="compositionally biased region" description="Low complexity" evidence="1">
    <location>
        <begin position="356"/>
        <end position="369"/>
    </location>
</feature>
<keyword evidence="2" id="KW-1133">Transmembrane helix</keyword>
<keyword evidence="2" id="KW-0812">Transmembrane</keyword>
<feature type="compositionally biased region" description="Polar residues" evidence="1">
    <location>
        <begin position="446"/>
        <end position="455"/>
    </location>
</feature>
<feature type="compositionally biased region" description="Polar residues" evidence="1">
    <location>
        <begin position="275"/>
        <end position="285"/>
    </location>
</feature>
<evidence type="ECO:0000313" key="4">
    <source>
        <dbReference type="EMBL" id="CCX30509.1"/>
    </source>
</evidence>
<dbReference type="OMA" id="QQKHNAR"/>
<evidence type="ECO:0000256" key="3">
    <source>
        <dbReference type="SAM" id="SignalP"/>
    </source>
</evidence>
<dbReference type="eggNOG" id="ENOG502SU5Q">
    <property type="taxonomic scope" value="Eukaryota"/>
</dbReference>
<proteinExistence type="predicted"/>
<evidence type="ECO:0000256" key="2">
    <source>
        <dbReference type="SAM" id="Phobius"/>
    </source>
</evidence>
<feature type="signal peptide" evidence="3">
    <location>
        <begin position="1"/>
        <end position="33"/>
    </location>
</feature>
<feature type="region of interest" description="Disordered" evidence="1">
    <location>
        <begin position="269"/>
        <end position="370"/>
    </location>
</feature>
<protein>
    <submittedName>
        <fullName evidence="4">Uncharacterized protein</fullName>
    </submittedName>
</protein>
<reference evidence="4 5" key="1">
    <citation type="journal article" date="2013" name="PLoS Genet.">
        <title>The genome and development-dependent transcriptomes of Pyronema confluens: a window into fungal evolution.</title>
        <authorList>
            <person name="Traeger S."/>
            <person name="Altegoer F."/>
            <person name="Freitag M."/>
            <person name="Gabaldon T."/>
            <person name="Kempken F."/>
            <person name="Kumar A."/>
            <person name="Marcet-Houben M."/>
            <person name="Poggeler S."/>
            <person name="Stajich J.E."/>
            <person name="Nowrousian M."/>
        </authorList>
    </citation>
    <scope>NUCLEOTIDE SEQUENCE [LARGE SCALE GENOMIC DNA]</scope>
    <source>
        <strain evidence="5">CBS 100304</strain>
        <tissue evidence="4">Vegetative mycelium</tissue>
    </source>
</reference>
<sequence>MKRSVHRLVLPPVLIGIHLLLLLPLFLAPPLESLGPGPGPSSDDREPHYRRVHPKHSVPLGILGFVGVHVLKQLAGKIPLPKDPRRMQLAARIEKVVLFSLGIVEELWRWGMVRLLIRIEGGKGGFRGRGELWDLAFGSWDGGASDDYGIGGKMNTKHPTIWEAVYLMGWTWSVVETSLSWYSVRPTTPDEIRRYQETFGPSIREDRRDSSRRPLLGKRTRSHSDYHTFITNNISDDDDMEDIEHPVVSSRPSPRHSFFESFRHKRLANSRRNSKLSTGEPTVNVSGLLNNEGSSSSTTCNNSAPDPTNPKAFGRAGSLEAGELTPRASRALDVQPLLERQDGISDNDYGDDEGSLSDFETSSLMSSSSDLDERIAPILSSSLPYDPETEAHYPHHDHVLHRQASYSTLGDNAPALLSSSGPGHSESDSDLDEPIVEVHEDDDQDLSTLPGQDNNITPITPSRSPRRRIYPSFPSYSSSYNHTHFPQHTPPHPPGSSSANTVSSLRHYHTKRRVYGVSVDRLHAYLPVMWRTASLLRHIGHAMMFAWAPSLVFKGQFQWWCLLVLTVLALRKGYNTLEWFGGGASRKGLLRSSTILLFFGSMIYLTSLGVWGLLW</sequence>
<name>U4LEG2_PYROM</name>
<feature type="region of interest" description="Disordered" evidence="1">
    <location>
        <begin position="481"/>
        <end position="503"/>
    </location>
</feature>
<feature type="compositionally biased region" description="Basic and acidic residues" evidence="1">
    <location>
        <begin position="203"/>
        <end position="212"/>
    </location>
</feature>
<dbReference type="Proteomes" id="UP000018144">
    <property type="component" value="Unassembled WGS sequence"/>
</dbReference>
<dbReference type="AlphaFoldDB" id="U4LEG2"/>
<accession>U4LEG2</accession>
<keyword evidence="5" id="KW-1185">Reference proteome</keyword>
<keyword evidence="2" id="KW-0472">Membrane</keyword>
<feature type="compositionally biased region" description="Low complexity" evidence="1">
    <location>
        <begin position="286"/>
        <end position="299"/>
    </location>
</feature>
<dbReference type="OrthoDB" id="5396453at2759"/>
<gene>
    <name evidence="4" type="ORF">PCON_08708</name>
</gene>
<feature type="compositionally biased region" description="Acidic residues" evidence="1">
    <location>
        <begin position="428"/>
        <end position="445"/>
    </location>
</feature>
<feature type="transmembrane region" description="Helical" evidence="2">
    <location>
        <begin position="595"/>
        <end position="614"/>
    </location>
</feature>